<evidence type="ECO:0000313" key="3">
    <source>
        <dbReference type="EMBL" id="PPQ68524.1"/>
    </source>
</evidence>
<evidence type="ECO:0000313" key="4">
    <source>
        <dbReference type="Proteomes" id="UP000284842"/>
    </source>
</evidence>
<dbReference type="AlphaFoldDB" id="A0A409VQJ2"/>
<feature type="compositionally biased region" description="Polar residues" evidence="2">
    <location>
        <begin position="146"/>
        <end position="158"/>
    </location>
</feature>
<reference evidence="3 4" key="1">
    <citation type="journal article" date="2018" name="Evol. Lett.">
        <title>Horizontal gene cluster transfer increased hallucinogenic mushroom diversity.</title>
        <authorList>
            <person name="Reynolds H.T."/>
            <person name="Vijayakumar V."/>
            <person name="Gluck-Thaler E."/>
            <person name="Korotkin H.B."/>
            <person name="Matheny P.B."/>
            <person name="Slot J.C."/>
        </authorList>
    </citation>
    <scope>NUCLEOTIDE SEQUENCE [LARGE SCALE GENOMIC DNA]</scope>
    <source>
        <strain evidence="3 4">2629</strain>
    </source>
</reference>
<protein>
    <submittedName>
        <fullName evidence="3">Uncharacterized protein</fullName>
    </submittedName>
</protein>
<name>A0A409VQJ2_9AGAR</name>
<evidence type="ECO:0000256" key="1">
    <source>
        <dbReference type="SAM" id="Coils"/>
    </source>
</evidence>
<dbReference type="Proteomes" id="UP000284842">
    <property type="component" value="Unassembled WGS sequence"/>
</dbReference>
<comment type="caution">
    <text evidence="3">The sequence shown here is derived from an EMBL/GenBank/DDBJ whole genome shotgun (WGS) entry which is preliminary data.</text>
</comment>
<feature type="coiled-coil region" evidence="1">
    <location>
        <begin position="84"/>
        <end position="114"/>
    </location>
</feature>
<keyword evidence="4" id="KW-1185">Reference proteome</keyword>
<accession>A0A409VQJ2</accession>
<dbReference type="InParanoid" id="A0A409VQJ2"/>
<organism evidence="3 4">
    <name type="scientific">Panaeolus cyanescens</name>
    <dbReference type="NCBI Taxonomy" id="181874"/>
    <lineage>
        <taxon>Eukaryota</taxon>
        <taxon>Fungi</taxon>
        <taxon>Dikarya</taxon>
        <taxon>Basidiomycota</taxon>
        <taxon>Agaricomycotina</taxon>
        <taxon>Agaricomycetes</taxon>
        <taxon>Agaricomycetidae</taxon>
        <taxon>Agaricales</taxon>
        <taxon>Agaricineae</taxon>
        <taxon>Galeropsidaceae</taxon>
        <taxon>Panaeolus</taxon>
    </lineage>
</organism>
<proteinExistence type="predicted"/>
<gene>
    <name evidence="3" type="ORF">CVT24_005546</name>
</gene>
<dbReference type="EMBL" id="NHTK01006006">
    <property type="protein sequence ID" value="PPQ68524.1"/>
    <property type="molecule type" value="Genomic_DNA"/>
</dbReference>
<feature type="region of interest" description="Disordered" evidence="2">
    <location>
        <begin position="129"/>
        <end position="158"/>
    </location>
</feature>
<keyword evidence="1" id="KW-0175">Coiled coil</keyword>
<evidence type="ECO:0000256" key="2">
    <source>
        <dbReference type="SAM" id="MobiDB-lite"/>
    </source>
</evidence>
<sequence length="158" mass="17583">MSNSRFSELQALEAEAFDLDARNLGNAITDNYGRSYNQPDYHHHTRRQLSQPNLSSFSTRALADELASRLEKRGEADTVVLPAKAKLIAEYKQLRAMKNKSKQQKKRLRALKAEIWQMSDKYWALKNAEESAGASDGDTAHRSDHGTSSSGEPSGTAS</sequence>
<feature type="region of interest" description="Disordered" evidence="2">
    <location>
        <begin position="35"/>
        <end position="56"/>
    </location>
</feature>